<dbReference type="EMBL" id="JARJCM010000031">
    <property type="protein sequence ID" value="KAJ7038618.1"/>
    <property type="molecule type" value="Genomic_DNA"/>
</dbReference>
<gene>
    <name evidence="2" type="ORF">C8F04DRAFT_1179632</name>
</gene>
<sequence>MAKKNEKQKAAANREASKRNKAIPFPPPRDLSFGTDPSYVAEGELDSESDAEPPSLISVQISIPGASKLKRRNPDTDLDPARESKKARESNKPSRTSEWRFDTGKTAIGRAAKMQVPMDTLFKRITNPRRVALAVQAREESEEFDSDIEMSDVPFTNKAVLIMAPENPSVESVPAAVQAELSSRGANLGLDAEMLAVNKESAVGAAPIEAASVLSPICTGTVNSPALEAAFMPSPIATEQMAAVNQDSTGAVDPAPIETAFAPSSIDTEVEDFPPSVQLPASIPVPPVVVLPADTETEIKAKHRLLQKLIKKLS</sequence>
<dbReference type="Proteomes" id="UP001218188">
    <property type="component" value="Unassembled WGS sequence"/>
</dbReference>
<feature type="compositionally biased region" description="Basic and acidic residues" evidence="1">
    <location>
        <begin position="72"/>
        <end position="100"/>
    </location>
</feature>
<proteinExistence type="predicted"/>
<evidence type="ECO:0000256" key="1">
    <source>
        <dbReference type="SAM" id="MobiDB-lite"/>
    </source>
</evidence>
<dbReference type="AlphaFoldDB" id="A0AAD6X4E7"/>
<reference evidence="2" key="1">
    <citation type="submission" date="2023-03" db="EMBL/GenBank/DDBJ databases">
        <title>Massive genome expansion in bonnet fungi (Mycena s.s.) driven by repeated elements and novel gene families across ecological guilds.</title>
        <authorList>
            <consortium name="Lawrence Berkeley National Laboratory"/>
            <person name="Harder C.B."/>
            <person name="Miyauchi S."/>
            <person name="Viragh M."/>
            <person name="Kuo A."/>
            <person name="Thoen E."/>
            <person name="Andreopoulos B."/>
            <person name="Lu D."/>
            <person name="Skrede I."/>
            <person name="Drula E."/>
            <person name="Henrissat B."/>
            <person name="Morin E."/>
            <person name="Kohler A."/>
            <person name="Barry K."/>
            <person name="LaButti K."/>
            <person name="Morin E."/>
            <person name="Salamov A."/>
            <person name="Lipzen A."/>
            <person name="Mereny Z."/>
            <person name="Hegedus B."/>
            <person name="Baldrian P."/>
            <person name="Stursova M."/>
            <person name="Weitz H."/>
            <person name="Taylor A."/>
            <person name="Grigoriev I.V."/>
            <person name="Nagy L.G."/>
            <person name="Martin F."/>
            <person name="Kauserud H."/>
        </authorList>
    </citation>
    <scope>NUCLEOTIDE SEQUENCE</scope>
    <source>
        <strain evidence="2">CBHHK200</strain>
    </source>
</reference>
<protein>
    <submittedName>
        <fullName evidence="2">Uncharacterized protein</fullName>
    </submittedName>
</protein>
<comment type="caution">
    <text evidence="2">The sequence shown here is derived from an EMBL/GenBank/DDBJ whole genome shotgun (WGS) entry which is preliminary data.</text>
</comment>
<feature type="region of interest" description="Disordered" evidence="1">
    <location>
        <begin position="1"/>
        <end position="100"/>
    </location>
</feature>
<name>A0AAD6X4E7_9AGAR</name>
<accession>A0AAD6X4E7</accession>
<evidence type="ECO:0000313" key="2">
    <source>
        <dbReference type="EMBL" id="KAJ7038618.1"/>
    </source>
</evidence>
<organism evidence="2 3">
    <name type="scientific">Mycena alexandri</name>
    <dbReference type="NCBI Taxonomy" id="1745969"/>
    <lineage>
        <taxon>Eukaryota</taxon>
        <taxon>Fungi</taxon>
        <taxon>Dikarya</taxon>
        <taxon>Basidiomycota</taxon>
        <taxon>Agaricomycotina</taxon>
        <taxon>Agaricomycetes</taxon>
        <taxon>Agaricomycetidae</taxon>
        <taxon>Agaricales</taxon>
        <taxon>Marasmiineae</taxon>
        <taxon>Mycenaceae</taxon>
        <taxon>Mycena</taxon>
    </lineage>
</organism>
<evidence type="ECO:0000313" key="3">
    <source>
        <dbReference type="Proteomes" id="UP001218188"/>
    </source>
</evidence>
<keyword evidence="3" id="KW-1185">Reference proteome</keyword>